<dbReference type="Pfam" id="PF12724">
    <property type="entry name" value="Flavodoxin_5"/>
    <property type="match status" value="1"/>
</dbReference>
<dbReference type="InterPro" id="IPR017896">
    <property type="entry name" value="4Fe4S_Fe-S-bd"/>
</dbReference>
<dbReference type="Gene3D" id="3.30.70.20">
    <property type="match status" value="1"/>
</dbReference>
<dbReference type="InterPro" id="IPR017900">
    <property type="entry name" value="4Fe4S_Fe_S_CS"/>
</dbReference>
<dbReference type="GO" id="GO:0051539">
    <property type="term" value="F:4 iron, 4 sulfur cluster binding"/>
    <property type="evidence" value="ECO:0007669"/>
    <property type="project" value="UniProtKB-KW"/>
</dbReference>
<evidence type="ECO:0000256" key="5">
    <source>
        <dbReference type="ARBA" id="ARBA00022723"/>
    </source>
</evidence>
<reference evidence="9 10" key="1">
    <citation type="submission" date="2016-11" db="EMBL/GenBank/DDBJ databases">
        <authorList>
            <person name="Jaros S."/>
            <person name="Januszkiewicz K."/>
            <person name="Wedrychowicz H."/>
        </authorList>
    </citation>
    <scope>NUCLEOTIDE SEQUENCE [LARGE SCALE GENOMIC DNA]</scope>
    <source>
        <strain evidence="9 10">DSM 17459</strain>
    </source>
</reference>
<evidence type="ECO:0000256" key="3">
    <source>
        <dbReference type="ARBA" id="ARBA00013529"/>
    </source>
</evidence>
<keyword evidence="4" id="KW-0004">4Fe-4S</keyword>
<dbReference type="PANTHER" id="PTHR24960:SF79">
    <property type="entry name" value="PHOTOSYSTEM I IRON-SULFUR CENTER"/>
    <property type="match status" value="1"/>
</dbReference>
<evidence type="ECO:0000256" key="1">
    <source>
        <dbReference type="ARBA" id="ARBA00001966"/>
    </source>
</evidence>
<dbReference type="SUPFAM" id="SSF54862">
    <property type="entry name" value="4Fe-4S ferredoxins"/>
    <property type="match status" value="1"/>
</dbReference>
<evidence type="ECO:0000256" key="6">
    <source>
        <dbReference type="ARBA" id="ARBA00023004"/>
    </source>
</evidence>
<accession>A0A1M4YPF1</accession>
<dbReference type="PANTHER" id="PTHR24960">
    <property type="entry name" value="PHOTOSYSTEM I IRON-SULFUR CENTER-RELATED"/>
    <property type="match status" value="1"/>
</dbReference>
<dbReference type="InterPro" id="IPR050157">
    <property type="entry name" value="PSI_iron-sulfur_center"/>
</dbReference>
<dbReference type="InterPro" id="IPR026816">
    <property type="entry name" value="Flavodoxin_dom"/>
</dbReference>
<dbReference type="SUPFAM" id="SSF52218">
    <property type="entry name" value="Flavoproteins"/>
    <property type="match status" value="1"/>
</dbReference>
<evidence type="ECO:0000256" key="4">
    <source>
        <dbReference type="ARBA" id="ARBA00022485"/>
    </source>
</evidence>
<evidence type="ECO:0000259" key="8">
    <source>
        <dbReference type="PROSITE" id="PS51379"/>
    </source>
</evidence>
<comment type="cofactor">
    <cofactor evidence="1">
        <name>[4Fe-4S] cluster</name>
        <dbReference type="ChEBI" id="CHEBI:49883"/>
    </cofactor>
</comment>
<sequence>MIFYFSATGNSKHAAEVIGTKTGETLKDIIECVKENQFAFQVSGEERVGIISPTYCWGLPVIVMEFLEKWKVEAGDNTYFYFVTTYGTTTGQSGKRANEYLEAKGHSFAAYYSVKMPDSWTPVFDLSDPEKVRRINEKAEEEIRQAADKISRRAAGNYMRHRIPDFASKIYYKTYDTKRRTANFRVEDSCIGCGLCEKKCPADAITLKEGTPVWTREKCVMCLGCLHRCPRFSIQYGEKSKKHGQYVYPGK</sequence>
<gene>
    <name evidence="9" type="ORF">SAMN02745158_02440</name>
</gene>
<dbReference type="PROSITE" id="PS51379">
    <property type="entry name" value="4FE4S_FER_2"/>
    <property type="match status" value="2"/>
</dbReference>
<keyword evidence="7" id="KW-0411">Iron-sulfur</keyword>
<evidence type="ECO:0000256" key="7">
    <source>
        <dbReference type="ARBA" id="ARBA00023014"/>
    </source>
</evidence>
<dbReference type="Proteomes" id="UP000184245">
    <property type="component" value="Unassembled WGS sequence"/>
</dbReference>
<dbReference type="AlphaFoldDB" id="A0A1M4YPF1"/>
<dbReference type="Pfam" id="PF13187">
    <property type="entry name" value="Fer4_9"/>
    <property type="match status" value="1"/>
</dbReference>
<evidence type="ECO:0000313" key="10">
    <source>
        <dbReference type="Proteomes" id="UP000184245"/>
    </source>
</evidence>
<comment type="function">
    <text evidence="2">Ferredoxins are iron-sulfur proteins that transfer electrons in a wide variety of metabolic reactions.</text>
</comment>
<keyword evidence="6" id="KW-0408">Iron</keyword>
<dbReference type="NCBIfam" id="NF038196">
    <property type="entry name" value="ferrodoxin_EFR1"/>
    <property type="match status" value="1"/>
</dbReference>
<keyword evidence="5" id="KW-0479">Metal-binding</keyword>
<name>A0A1M4YPF1_9CLOT</name>
<dbReference type="InterPro" id="IPR029039">
    <property type="entry name" value="Flavoprotein-like_sf"/>
</dbReference>
<evidence type="ECO:0000256" key="2">
    <source>
        <dbReference type="ARBA" id="ARBA00003532"/>
    </source>
</evidence>
<dbReference type="PROSITE" id="PS00198">
    <property type="entry name" value="4FE4S_FER_1"/>
    <property type="match status" value="2"/>
</dbReference>
<dbReference type="InterPro" id="IPR047964">
    <property type="entry name" value="EFR1-like"/>
</dbReference>
<dbReference type="EMBL" id="FQVI01000012">
    <property type="protein sequence ID" value="SHF07548.1"/>
    <property type="molecule type" value="Genomic_DNA"/>
</dbReference>
<proteinExistence type="predicted"/>
<protein>
    <recommendedName>
        <fullName evidence="3">Ferredoxin</fullName>
    </recommendedName>
</protein>
<evidence type="ECO:0000313" key="9">
    <source>
        <dbReference type="EMBL" id="SHF07548.1"/>
    </source>
</evidence>
<feature type="domain" description="4Fe-4S ferredoxin-type" evidence="8">
    <location>
        <begin position="212"/>
        <end position="239"/>
    </location>
</feature>
<feature type="domain" description="4Fe-4S ferredoxin-type" evidence="8">
    <location>
        <begin position="180"/>
        <end position="210"/>
    </location>
</feature>
<dbReference type="GO" id="GO:0046872">
    <property type="term" value="F:metal ion binding"/>
    <property type="evidence" value="ECO:0007669"/>
    <property type="project" value="UniProtKB-KW"/>
</dbReference>
<keyword evidence="10" id="KW-1185">Reference proteome</keyword>
<dbReference type="STRING" id="1122155.SAMN02745158_02440"/>
<dbReference type="OrthoDB" id="9813995at2"/>
<dbReference type="RefSeq" id="WP_072852113.1">
    <property type="nucleotide sequence ID" value="NZ_FQVI01000012.1"/>
</dbReference>
<organism evidence="9 10">
    <name type="scientific">Lactonifactor longoviformis DSM 17459</name>
    <dbReference type="NCBI Taxonomy" id="1122155"/>
    <lineage>
        <taxon>Bacteria</taxon>
        <taxon>Bacillati</taxon>
        <taxon>Bacillota</taxon>
        <taxon>Clostridia</taxon>
        <taxon>Eubacteriales</taxon>
        <taxon>Clostridiaceae</taxon>
        <taxon>Lactonifactor</taxon>
    </lineage>
</organism>
<dbReference type="Gene3D" id="3.40.50.360">
    <property type="match status" value="1"/>
</dbReference>